<dbReference type="Proteomes" id="UP000033841">
    <property type="component" value="Unassembled WGS sequence"/>
</dbReference>
<evidence type="ECO:0000313" key="2">
    <source>
        <dbReference type="Proteomes" id="UP000033841"/>
    </source>
</evidence>
<sequence length="69" mass="8196">MSKNKLIDNLRERYGVISEEDQNLFVNHQIDKDEFFRRVTRERGKPKSHCSRQSIGYNAHLYDGKPRSS</sequence>
<protein>
    <submittedName>
        <fullName evidence="1">Uncharacterized protein</fullName>
    </submittedName>
</protein>
<accession>A0A0G0LI20</accession>
<comment type="caution">
    <text evidence="1">The sequence shown here is derived from an EMBL/GenBank/DDBJ whole genome shotgun (WGS) entry which is preliminary data.</text>
</comment>
<dbReference type="EMBL" id="LBVR01000031">
    <property type="protein sequence ID" value="KKQ90697.1"/>
    <property type="molecule type" value="Genomic_DNA"/>
</dbReference>
<proteinExistence type="predicted"/>
<dbReference type="AlphaFoldDB" id="A0A0G0LI20"/>
<gene>
    <name evidence="1" type="ORF">UT14_C0031G0013</name>
</gene>
<organism evidence="1 2">
    <name type="scientific">Candidatus Shapirobacteria bacterium GW2011_GWE1_38_92</name>
    <dbReference type="NCBI Taxonomy" id="1618489"/>
    <lineage>
        <taxon>Bacteria</taxon>
        <taxon>Candidatus Shapironibacteriota</taxon>
    </lineage>
</organism>
<name>A0A0G0LI20_9BACT</name>
<reference evidence="1 2" key="1">
    <citation type="journal article" date="2015" name="Nature">
        <title>rRNA introns, odd ribosomes, and small enigmatic genomes across a large radiation of phyla.</title>
        <authorList>
            <person name="Brown C.T."/>
            <person name="Hug L.A."/>
            <person name="Thomas B.C."/>
            <person name="Sharon I."/>
            <person name="Castelle C.J."/>
            <person name="Singh A."/>
            <person name="Wilkins M.J."/>
            <person name="Williams K.H."/>
            <person name="Banfield J.F."/>
        </authorList>
    </citation>
    <scope>NUCLEOTIDE SEQUENCE [LARGE SCALE GENOMIC DNA]</scope>
</reference>
<evidence type="ECO:0000313" key="1">
    <source>
        <dbReference type="EMBL" id="KKQ90697.1"/>
    </source>
</evidence>